<dbReference type="EMBL" id="FQUC01000001">
    <property type="protein sequence ID" value="SHE58196.1"/>
    <property type="molecule type" value="Genomic_DNA"/>
</dbReference>
<keyword evidence="3" id="KW-1185">Reference proteome</keyword>
<reference evidence="3" key="1">
    <citation type="submission" date="2016-11" db="EMBL/GenBank/DDBJ databases">
        <authorList>
            <person name="Varghese N."/>
            <person name="Submissions S."/>
        </authorList>
    </citation>
    <scope>NUCLEOTIDE SEQUENCE [LARGE SCALE GENOMIC DNA]</scope>
    <source>
        <strain evidence="3">DSM 27370</strain>
    </source>
</reference>
<evidence type="ECO:0000256" key="1">
    <source>
        <dbReference type="SAM" id="Coils"/>
    </source>
</evidence>
<name>A0A1M4UNA5_9BACT</name>
<evidence type="ECO:0000313" key="2">
    <source>
        <dbReference type="EMBL" id="SHE58196.1"/>
    </source>
</evidence>
<evidence type="ECO:0000313" key="3">
    <source>
        <dbReference type="Proteomes" id="UP000184480"/>
    </source>
</evidence>
<protein>
    <submittedName>
        <fullName evidence="2">Uncharacterized protein</fullName>
    </submittedName>
</protein>
<sequence>MTVEELDTNIKKKQAEIRELVAARNAAKYENLKPKVGKYYQNKFTKDKYMFIDFISKDTFRPFGYIVTYKEMHIACMDDPADWVEIPKQEFEIAFNSEVDRLRKEMKL</sequence>
<dbReference type="RefSeq" id="WP_062175752.1">
    <property type="nucleotide sequence ID" value="NZ_BBXL01000001.1"/>
</dbReference>
<keyword evidence="1" id="KW-0175">Coiled coil</keyword>
<gene>
    <name evidence="2" type="ORF">SAMN05444362_101653</name>
</gene>
<proteinExistence type="predicted"/>
<feature type="coiled-coil region" evidence="1">
    <location>
        <begin position="3"/>
        <end position="30"/>
    </location>
</feature>
<organism evidence="2 3">
    <name type="scientific">Dysgonomonas macrotermitis</name>
    <dbReference type="NCBI Taxonomy" id="1346286"/>
    <lineage>
        <taxon>Bacteria</taxon>
        <taxon>Pseudomonadati</taxon>
        <taxon>Bacteroidota</taxon>
        <taxon>Bacteroidia</taxon>
        <taxon>Bacteroidales</taxon>
        <taxon>Dysgonomonadaceae</taxon>
        <taxon>Dysgonomonas</taxon>
    </lineage>
</organism>
<dbReference type="Proteomes" id="UP000184480">
    <property type="component" value="Unassembled WGS sequence"/>
</dbReference>
<dbReference type="STRING" id="1346286.SAMN05444362_101653"/>
<dbReference type="AlphaFoldDB" id="A0A1M4UNA5"/>
<accession>A0A1M4UNA5</accession>